<dbReference type="InterPro" id="IPR025877">
    <property type="entry name" value="MobA-like_NTP_Trfase"/>
</dbReference>
<feature type="binding site" evidence="5">
    <location>
        <position position="81"/>
    </location>
    <ligand>
        <name>GTP</name>
        <dbReference type="ChEBI" id="CHEBI:37565"/>
    </ligand>
</feature>
<evidence type="ECO:0000256" key="6">
    <source>
        <dbReference type="SAM" id="MobiDB-lite"/>
    </source>
</evidence>
<dbReference type="Proteomes" id="UP000650511">
    <property type="component" value="Unassembled WGS sequence"/>
</dbReference>
<keyword evidence="9" id="KW-1185">Reference proteome</keyword>
<dbReference type="HAMAP" id="MF_00316">
    <property type="entry name" value="MobA"/>
    <property type="match status" value="1"/>
</dbReference>
<evidence type="ECO:0000256" key="2">
    <source>
        <dbReference type="ARBA" id="ARBA00023134"/>
    </source>
</evidence>
<dbReference type="GO" id="GO:0005525">
    <property type="term" value="F:GTP binding"/>
    <property type="evidence" value="ECO:0007669"/>
    <property type="project" value="UniProtKB-UniRule"/>
</dbReference>
<dbReference type="InterPro" id="IPR003786">
    <property type="entry name" value="FdhD"/>
</dbReference>
<dbReference type="Gene3D" id="3.90.550.10">
    <property type="entry name" value="Spore Coat Polysaccharide Biosynthesis Protein SpsA, Chain A"/>
    <property type="match status" value="1"/>
</dbReference>
<feature type="binding site" evidence="5">
    <location>
        <position position="125"/>
    </location>
    <ligand>
        <name>GTP</name>
        <dbReference type="ChEBI" id="CHEBI:37565"/>
    </ligand>
</feature>
<evidence type="ECO:0000313" key="8">
    <source>
        <dbReference type="EMBL" id="GGI03625.1"/>
    </source>
</evidence>
<evidence type="ECO:0000256" key="4">
    <source>
        <dbReference type="HAMAP-Rule" id="MF_00187"/>
    </source>
</evidence>
<dbReference type="AlphaFoldDB" id="A0A8J3EWG7"/>
<dbReference type="InterPro" id="IPR016193">
    <property type="entry name" value="Cytidine_deaminase-like"/>
</dbReference>
<proteinExistence type="inferred from homology"/>
<dbReference type="OrthoDB" id="3197277at2"/>
<keyword evidence="5" id="KW-0460">Magnesium</keyword>
<evidence type="ECO:0000256" key="1">
    <source>
        <dbReference type="ARBA" id="ARBA00022490"/>
    </source>
</evidence>
<dbReference type="GO" id="GO:0006777">
    <property type="term" value="P:Mo-molybdopterin cofactor biosynthetic process"/>
    <property type="evidence" value="ECO:0007669"/>
    <property type="project" value="UniProtKB-UniRule"/>
</dbReference>
<gene>
    <name evidence="4" type="primary">fdhD</name>
    <name evidence="5" type="synonym">mobA</name>
    <name evidence="8" type="ORF">GCM10011354_04970</name>
</gene>
<reference evidence="8" key="2">
    <citation type="submission" date="2020-09" db="EMBL/GenBank/DDBJ databases">
        <authorList>
            <person name="Sun Q."/>
            <person name="Zhou Y."/>
        </authorList>
    </citation>
    <scope>NUCLEOTIDE SEQUENCE</scope>
    <source>
        <strain evidence="8">CGMCC 1.14988</strain>
    </source>
</reference>
<feature type="binding site" evidence="5">
    <location>
        <position position="33"/>
    </location>
    <ligand>
        <name>GTP</name>
        <dbReference type="ChEBI" id="CHEBI:37565"/>
    </ligand>
</feature>
<feature type="region of interest" description="Disordered" evidence="6">
    <location>
        <begin position="210"/>
        <end position="250"/>
    </location>
</feature>
<comment type="function">
    <text evidence="4">Required for formate dehydrogenase (FDH) activity. Acts as a sulfur carrier protein that transfers sulfur from IscS to the molybdenum cofactor prior to its insertion into FDH.</text>
</comment>
<dbReference type="HAMAP" id="MF_00187">
    <property type="entry name" value="FdhD"/>
    <property type="match status" value="1"/>
</dbReference>
<dbReference type="EMBL" id="BMHA01000002">
    <property type="protein sequence ID" value="GGI03625.1"/>
    <property type="molecule type" value="Genomic_DNA"/>
</dbReference>
<comment type="caution">
    <text evidence="8">The sequence shown here is derived from an EMBL/GenBank/DDBJ whole genome shotgun (WGS) entry which is preliminary data.</text>
</comment>
<name>A0A8J3EWG7_9ACTN</name>
<comment type="caution">
    <text evidence="5">Lacks conserved residue(s) required for the propagation of feature annotation.</text>
</comment>
<evidence type="ECO:0000313" key="9">
    <source>
        <dbReference type="Proteomes" id="UP000650511"/>
    </source>
</evidence>
<dbReference type="Pfam" id="PF12804">
    <property type="entry name" value="NTP_transf_3"/>
    <property type="match status" value="1"/>
</dbReference>
<protein>
    <recommendedName>
        <fullName evidence="4 5">Multifunctional fusion protein</fullName>
    </recommendedName>
    <domain>
        <recommendedName>
            <fullName evidence="5">Probable molybdenum cofactor guanylyltransferase</fullName>
            <shortName evidence="5">MoCo guanylyltransferase</shortName>
            <ecNumber evidence="5">2.7.7.77</ecNumber>
        </recommendedName>
        <alternativeName>
            <fullName evidence="5">GTP:molybdopterin guanylyltransferase</fullName>
        </alternativeName>
        <alternativeName>
            <fullName evidence="5">Molybdopterin-guanine dinucleotide synthase</fullName>
            <shortName evidence="5">MGD synthase</shortName>
        </alternativeName>
        <alternativeName>
            <fullName evidence="5">Molybdopterin guanylyltransferase</fullName>
        </alternativeName>
        <alternativeName>
            <fullName evidence="5">Mo-MPT guanylyltransferase</fullName>
        </alternativeName>
    </domain>
    <domain>
        <recommendedName>
            <fullName evidence="4">Sulfur carrier protein FdhD</fullName>
        </recommendedName>
    </domain>
</protein>
<keyword evidence="3 5" id="KW-0501">Molybdenum cofactor biosynthesis</keyword>
<dbReference type="GO" id="GO:0005737">
    <property type="term" value="C:cytoplasm"/>
    <property type="evidence" value="ECO:0007669"/>
    <property type="project" value="UniProtKB-SubCell"/>
</dbReference>
<feature type="binding site" evidence="4">
    <location>
        <begin position="508"/>
        <end position="513"/>
    </location>
    <ligand>
        <name>Mo-bis(molybdopterin guanine dinucleotide)</name>
        <dbReference type="ChEBI" id="CHEBI:60539"/>
    </ligand>
</feature>
<comment type="subcellular location">
    <subcellularLocation>
        <location evidence="5">Cytoplasm</location>
    </subcellularLocation>
</comment>
<dbReference type="GO" id="GO:0061603">
    <property type="term" value="F:molybdenum cofactor guanylyltransferase activity"/>
    <property type="evidence" value="ECO:0007669"/>
    <property type="project" value="UniProtKB-EC"/>
</dbReference>
<dbReference type="Gene3D" id="3.10.20.10">
    <property type="match status" value="1"/>
</dbReference>
<keyword evidence="5" id="KW-0547">Nucleotide-binding</keyword>
<dbReference type="Pfam" id="PF02634">
    <property type="entry name" value="FdhD-NarQ"/>
    <property type="match status" value="1"/>
</dbReference>
<evidence type="ECO:0000259" key="7">
    <source>
        <dbReference type="Pfam" id="PF12804"/>
    </source>
</evidence>
<comment type="similarity">
    <text evidence="5">Belongs to the MobA family.</text>
</comment>
<keyword evidence="5" id="KW-0479">Metal-binding</keyword>
<comment type="function">
    <text evidence="5">Transfers a GMP moiety from GTP to Mo-molybdopterin (Mo-MPT) cofactor (Moco or molybdenum cofactor) to form Mo-molybdopterin guanine dinucleotide (Mo-MGD) cofactor.</text>
</comment>
<accession>A0A8J3EWG7</accession>
<evidence type="ECO:0000256" key="5">
    <source>
        <dbReference type="HAMAP-Rule" id="MF_00316"/>
    </source>
</evidence>
<dbReference type="CDD" id="cd02503">
    <property type="entry name" value="MobA"/>
    <property type="match status" value="1"/>
</dbReference>
<dbReference type="PANTHER" id="PTHR30592:SF1">
    <property type="entry name" value="SULFUR CARRIER PROTEIN FDHD"/>
    <property type="match status" value="1"/>
</dbReference>
<dbReference type="GO" id="GO:0046872">
    <property type="term" value="F:metal ion binding"/>
    <property type="evidence" value="ECO:0007669"/>
    <property type="project" value="UniProtKB-KW"/>
</dbReference>
<dbReference type="PANTHER" id="PTHR30592">
    <property type="entry name" value="FORMATE DEHYDROGENASE"/>
    <property type="match status" value="1"/>
</dbReference>
<dbReference type="EC" id="2.7.7.77" evidence="5"/>
<feature type="binding site" evidence="5">
    <location>
        <position position="125"/>
    </location>
    <ligand>
        <name>Mg(2+)</name>
        <dbReference type="ChEBI" id="CHEBI:18420"/>
    </ligand>
</feature>
<feature type="binding site" evidence="5">
    <location>
        <begin position="21"/>
        <end position="23"/>
    </location>
    <ligand>
        <name>GTP</name>
        <dbReference type="ChEBI" id="CHEBI:37565"/>
    </ligand>
</feature>
<keyword evidence="5" id="KW-0808">Transferase</keyword>
<comment type="catalytic activity">
    <reaction evidence="5">
        <text>Mo-molybdopterin + GTP + H(+) = Mo-molybdopterin guanine dinucleotide + diphosphate</text>
        <dbReference type="Rhea" id="RHEA:34243"/>
        <dbReference type="ChEBI" id="CHEBI:15378"/>
        <dbReference type="ChEBI" id="CHEBI:33019"/>
        <dbReference type="ChEBI" id="CHEBI:37565"/>
        <dbReference type="ChEBI" id="CHEBI:71302"/>
        <dbReference type="ChEBI" id="CHEBI:71310"/>
        <dbReference type="EC" id="2.7.7.77"/>
    </reaction>
</comment>
<dbReference type="GO" id="GO:0097163">
    <property type="term" value="F:sulfur carrier activity"/>
    <property type="evidence" value="ECO:0007669"/>
    <property type="project" value="UniProtKB-UniRule"/>
</dbReference>
<organism evidence="8 9">
    <name type="scientific">Egicoccus halophilus</name>
    <dbReference type="NCBI Taxonomy" id="1670830"/>
    <lineage>
        <taxon>Bacteria</taxon>
        <taxon>Bacillati</taxon>
        <taxon>Actinomycetota</taxon>
        <taxon>Nitriliruptoria</taxon>
        <taxon>Egicoccales</taxon>
        <taxon>Egicoccaceae</taxon>
        <taxon>Egicoccus</taxon>
    </lineage>
</organism>
<comment type="similarity">
    <text evidence="4">Belongs to the FdhD family.</text>
</comment>
<comment type="cofactor">
    <cofactor evidence="5">
        <name>Mg(2+)</name>
        <dbReference type="ChEBI" id="CHEBI:18420"/>
    </cofactor>
</comment>
<dbReference type="InterPro" id="IPR013482">
    <property type="entry name" value="Molybde_CF_guanTrfase"/>
</dbReference>
<dbReference type="RefSeq" id="WP_130650986.1">
    <property type="nucleotide sequence ID" value="NZ_BMHA01000002.1"/>
</dbReference>
<dbReference type="SUPFAM" id="SSF53448">
    <property type="entry name" value="Nucleotide-diphospho-sugar transferases"/>
    <property type="match status" value="1"/>
</dbReference>
<dbReference type="Gene3D" id="3.40.140.10">
    <property type="entry name" value="Cytidine Deaminase, domain 2"/>
    <property type="match status" value="1"/>
</dbReference>
<reference evidence="8" key="1">
    <citation type="journal article" date="2014" name="Int. J. Syst. Evol. Microbiol.">
        <title>Complete genome sequence of Corynebacterium casei LMG S-19264T (=DSM 44701T), isolated from a smear-ripened cheese.</title>
        <authorList>
            <consortium name="US DOE Joint Genome Institute (JGI-PGF)"/>
            <person name="Walter F."/>
            <person name="Albersmeier A."/>
            <person name="Kalinowski J."/>
            <person name="Ruckert C."/>
        </authorList>
    </citation>
    <scope>NUCLEOTIDE SEQUENCE</scope>
    <source>
        <strain evidence="8">CGMCC 1.14988</strain>
    </source>
</reference>
<keyword evidence="2 5" id="KW-0342">GTP-binding</keyword>
<dbReference type="InterPro" id="IPR029044">
    <property type="entry name" value="Nucleotide-diphossugar_trans"/>
</dbReference>
<dbReference type="SUPFAM" id="SSF53927">
    <property type="entry name" value="Cytidine deaminase-like"/>
    <property type="match status" value="1"/>
</dbReference>
<dbReference type="GO" id="GO:0016783">
    <property type="term" value="F:sulfurtransferase activity"/>
    <property type="evidence" value="ECO:0007669"/>
    <property type="project" value="InterPro"/>
</dbReference>
<sequence length="525" mass="54294">MTGSTTVPGGQASPQVLAAVLAGGRSRRMGEDKRRLSVDGTPLLERAVAAVTGIAPVLVVVGRTPSPVAASVDPPVAVVVDDHPGEGPLGGLVTALRVADDVADGVHVEGLPPGEVDVVLVVAGDHPDLVPAVLLALTEHLASTPSADAVLLGDPDGAVQPLIGAYRRRVHPRLRAAFAAGERRAGAVRDHLDVEVLPFERWRAHDPAATTAVDLDTPDDLRRRGERGTADDEAARSRGADGPARVPAPRRLPVWRLRRSPDGVGARADEDAVATEEPLRLLAAGPGAPPVDVVTTMRTPGHDADLAVGWLFTEGLYDPAAGVAEVAFGDPLLLSRPEDTVTVRLPHRLDLDVGARRFAAATASCGVCGRASIDELAARCTPQSPADSAGALSAAVLLELPSRLRAAQSLFATTGGVHATGLFSFAGEPQVVREDIGRHNALDAAIGARVRAGERDFGRLVAVLSGRVGFELVAKAAAAGIPVLVAVGAPTDLAVRTADRLGITLAGFVRDGRGNLHTHRARVRT</sequence>
<feature type="active site" description="Cysteine persulfide intermediate" evidence="4">
    <location>
        <position position="365"/>
    </location>
</feature>
<feature type="domain" description="MobA-like NTP transferase" evidence="7">
    <location>
        <begin position="18"/>
        <end position="189"/>
    </location>
</feature>
<keyword evidence="1 5" id="KW-0963">Cytoplasm</keyword>
<evidence type="ECO:0000256" key="3">
    <source>
        <dbReference type="ARBA" id="ARBA00023150"/>
    </source>
</evidence>
<feature type="compositionally biased region" description="Basic and acidic residues" evidence="6">
    <location>
        <begin position="219"/>
        <end position="239"/>
    </location>
</feature>
<comment type="domain">
    <text evidence="5">The N-terminal domain determines nucleotide recognition and specific binding, while the C-terminal domain determines the specific binding to the target protein.</text>
</comment>